<dbReference type="InterPro" id="IPR027417">
    <property type="entry name" value="P-loop_NTPase"/>
</dbReference>
<reference evidence="1 2" key="1">
    <citation type="submission" date="2019-12" db="EMBL/GenBank/DDBJ databases">
        <title>Microbes associate with the intestines of laboratory mice.</title>
        <authorList>
            <person name="Navarre W."/>
            <person name="Wong E."/>
        </authorList>
    </citation>
    <scope>NUCLEOTIDE SEQUENCE [LARGE SCALE GENOMIC DNA]</scope>
    <source>
        <strain evidence="1 2">NM66_B29</strain>
    </source>
</reference>
<dbReference type="Proteomes" id="UP000463388">
    <property type="component" value="Unassembled WGS sequence"/>
</dbReference>
<dbReference type="EMBL" id="WSRR01000001">
    <property type="protein sequence ID" value="MVX59866.1"/>
    <property type="molecule type" value="Genomic_DNA"/>
</dbReference>
<gene>
    <name evidence="1" type="ORF">GKZ27_00015</name>
</gene>
<protein>
    <submittedName>
        <fullName evidence="1">ParA family protein</fullName>
    </submittedName>
</protein>
<proteinExistence type="predicted"/>
<dbReference type="OrthoDB" id="9779501at2"/>
<comment type="caution">
    <text evidence="1">The sequence shown here is derived from an EMBL/GenBank/DDBJ whole genome shotgun (WGS) entry which is preliminary data.</text>
</comment>
<evidence type="ECO:0000313" key="2">
    <source>
        <dbReference type="Proteomes" id="UP000463388"/>
    </source>
</evidence>
<dbReference type="SUPFAM" id="SSF52540">
    <property type="entry name" value="P-loop containing nucleoside triphosphate hydrolases"/>
    <property type="match status" value="1"/>
</dbReference>
<dbReference type="AlphaFoldDB" id="A0A6N8JLU9"/>
<evidence type="ECO:0000313" key="1">
    <source>
        <dbReference type="EMBL" id="MVX59866.1"/>
    </source>
</evidence>
<accession>A0A6N8JLU9</accession>
<sequence>MERETAPFEVSSLAPVVVVVGHYGVGKTNFALNLALDAAAAGRAVTLADMDVVNPYFRSSEYAAVLDAAGVRLVAPVFAGAGTSLDVPSLTGAVVPAIQAAYAEAAAPAPVASGAVGRPLVIIDAGGDDVGATALARFAGAIQAGPHEVIYVANAFRNLTQEPAEAVAVLHEIEAKSRLAVTAVAGNSHLQGETCLGHIIESVPFAQMTAAQAGLPLRCITVPMSAIRRENAEAAALAAVPKSYPVRVLVSVPWAPADA</sequence>
<name>A0A6N8JLU9_9ACTN</name>
<dbReference type="Gene3D" id="3.40.50.300">
    <property type="entry name" value="P-loop containing nucleotide triphosphate hydrolases"/>
    <property type="match status" value="1"/>
</dbReference>
<keyword evidence="2" id="KW-1185">Reference proteome</keyword>
<dbReference type="RefSeq" id="WP_160344075.1">
    <property type="nucleotide sequence ID" value="NZ_WSRR01000001.1"/>
</dbReference>
<organism evidence="1 2">
    <name type="scientific">Adlercreutzia mucosicola</name>
    <dbReference type="NCBI Taxonomy" id="580026"/>
    <lineage>
        <taxon>Bacteria</taxon>
        <taxon>Bacillati</taxon>
        <taxon>Actinomycetota</taxon>
        <taxon>Coriobacteriia</taxon>
        <taxon>Eggerthellales</taxon>
        <taxon>Eggerthellaceae</taxon>
        <taxon>Adlercreutzia</taxon>
    </lineage>
</organism>